<dbReference type="InterPro" id="IPR000672">
    <property type="entry name" value="THF_DH/CycHdrlase"/>
</dbReference>
<evidence type="ECO:0000256" key="12">
    <source>
        <dbReference type="HAMAP-Rule" id="MF_01576"/>
    </source>
</evidence>
<evidence type="ECO:0000256" key="4">
    <source>
        <dbReference type="ARBA" id="ARBA00022755"/>
    </source>
</evidence>
<evidence type="ECO:0000259" key="14">
    <source>
        <dbReference type="Pfam" id="PF02882"/>
    </source>
</evidence>
<evidence type="ECO:0000256" key="9">
    <source>
        <dbReference type="ARBA" id="ARBA00023167"/>
    </source>
</evidence>
<dbReference type="EMBL" id="LAYJ01000131">
    <property type="protein sequence ID" value="KKI49687.1"/>
    <property type="molecule type" value="Genomic_DNA"/>
</dbReference>
<keyword evidence="16" id="KW-1185">Reference proteome</keyword>
<evidence type="ECO:0000313" key="15">
    <source>
        <dbReference type="EMBL" id="KKI49687.1"/>
    </source>
</evidence>
<dbReference type="NCBIfam" id="NF010783">
    <property type="entry name" value="PRK14186.1"/>
    <property type="match status" value="1"/>
</dbReference>
<dbReference type="Gene3D" id="3.40.50.720">
    <property type="entry name" value="NAD(P)-binding Rossmann-like Domain"/>
    <property type="match status" value="1"/>
</dbReference>
<keyword evidence="3 12" id="KW-0028">Amino-acid biosynthesis</keyword>
<dbReference type="GO" id="GO:0004488">
    <property type="term" value="F:methylenetetrahydrofolate dehydrogenase (NADP+) activity"/>
    <property type="evidence" value="ECO:0007669"/>
    <property type="project" value="UniProtKB-UniRule"/>
</dbReference>
<keyword evidence="4 12" id="KW-0658">Purine biosynthesis</keyword>
<gene>
    <name evidence="12" type="primary">folD</name>
    <name evidence="15" type="ORF">CHK_2909</name>
</gene>
<dbReference type="Gene3D" id="3.40.50.10860">
    <property type="entry name" value="Leucine Dehydrogenase, chain A, domain 1"/>
    <property type="match status" value="1"/>
</dbReference>
<dbReference type="CDD" id="cd01080">
    <property type="entry name" value="NAD_bind_m-THF_DH_Cyclohyd"/>
    <property type="match status" value="1"/>
</dbReference>
<dbReference type="GO" id="GO:0004477">
    <property type="term" value="F:methenyltetrahydrofolate cyclohydrolase activity"/>
    <property type="evidence" value="ECO:0007669"/>
    <property type="project" value="UniProtKB-UniRule"/>
</dbReference>
<evidence type="ECO:0000256" key="1">
    <source>
        <dbReference type="ARBA" id="ARBA00004777"/>
    </source>
</evidence>
<dbReference type="InterPro" id="IPR046346">
    <property type="entry name" value="Aminoacid_DH-like_N_sf"/>
</dbReference>
<dbReference type="UniPathway" id="UPA00193"/>
<reference evidence="15 16" key="1">
    <citation type="submission" date="2015-04" db="EMBL/GenBank/DDBJ databases">
        <title>Draft genome sequence of bacteremic isolate Catabacter hongkongensis type strain HKU16T.</title>
        <authorList>
            <person name="Lau S.K."/>
            <person name="Teng J.L."/>
            <person name="Huang Y."/>
            <person name="Curreem S.O."/>
            <person name="Tsui S.K."/>
            <person name="Woo P.C."/>
        </authorList>
    </citation>
    <scope>NUCLEOTIDE SEQUENCE [LARGE SCALE GENOMIC DNA]</scope>
    <source>
        <strain evidence="15 16">HKU16</strain>
    </source>
</reference>
<dbReference type="HAMAP" id="MF_01576">
    <property type="entry name" value="THF_DHG_CYH"/>
    <property type="match status" value="1"/>
</dbReference>
<dbReference type="PANTHER" id="PTHR48099">
    <property type="entry name" value="C-1-TETRAHYDROFOLATE SYNTHASE, CYTOPLASMIC-RELATED"/>
    <property type="match status" value="1"/>
</dbReference>
<comment type="function">
    <text evidence="12">Catalyzes the oxidation of 5,10-methylenetetrahydrofolate to 5,10-methenyltetrahydrofolate and then the hydrolysis of 5,10-methenyltetrahydrofolate to 10-formyltetrahydrofolate.</text>
</comment>
<keyword evidence="2 12" id="KW-0554">One-carbon metabolism</keyword>
<dbReference type="GO" id="GO:0005829">
    <property type="term" value="C:cytosol"/>
    <property type="evidence" value="ECO:0007669"/>
    <property type="project" value="TreeGrafter"/>
</dbReference>
<keyword evidence="6 12" id="KW-0521">NADP</keyword>
<comment type="pathway">
    <text evidence="1 12">One-carbon metabolism; tetrahydrofolate interconversion.</text>
</comment>
<dbReference type="FunFam" id="3.40.50.720:FF:000094">
    <property type="entry name" value="Bifunctional protein FolD"/>
    <property type="match status" value="1"/>
</dbReference>
<evidence type="ECO:0000256" key="3">
    <source>
        <dbReference type="ARBA" id="ARBA00022605"/>
    </source>
</evidence>
<dbReference type="InterPro" id="IPR020867">
    <property type="entry name" value="THF_DH/CycHdrlase_CS"/>
</dbReference>
<evidence type="ECO:0000256" key="10">
    <source>
        <dbReference type="ARBA" id="ARBA00023268"/>
    </source>
</evidence>
<feature type="binding site" evidence="12">
    <location>
        <position position="232"/>
    </location>
    <ligand>
        <name>NADP(+)</name>
        <dbReference type="ChEBI" id="CHEBI:58349"/>
    </ligand>
</feature>
<sequence length="282" mass="30026">MSAQILSGKELSAEIREQLKQRVKELKEAKGITPGLAVIQVGDDGGSTIYVNNKEKACAEVGIYSEVNRLPEETTQEELLAMVDQYNNNPKIHGLLVQLPLPSHIDETEILKNINPHKDVDGFHVQNAGSLFTGLPGLVACTPKGIIKLIKKSGIDLTGKNAVVIGRSNIVGKPVAVLLLNENATVTICHSKTKNLPEVCAQADVLVAAIGRPEFVTKEFVKPGAVVIDVGTSRVDGKLKGDVKFAEVSEVAGYITPVPGGVGPMTITMLMENTVDAGELYG</sequence>
<dbReference type="PROSITE" id="PS00767">
    <property type="entry name" value="THF_DHG_CYH_2"/>
    <property type="match status" value="1"/>
</dbReference>
<comment type="similarity">
    <text evidence="12">Belongs to the tetrahydrofolate dehydrogenase/cyclohydrolase family.</text>
</comment>
<dbReference type="PANTHER" id="PTHR48099:SF5">
    <property type="entry name" value="C-1-TETRAHYDROFOLATE SYNTHASE, CYTOPLASMIC"/>
    <property type="match status" value="1"/>
</dbReference>
<feature type="binding site" evidence="12">
    <location>
        <begin position="166"/>
        <end position="168"/>
    </location>
    <ligand>
        <name>NADP(+)</name>
        <dbReference type="ChEBI" id="CHEBI:58349"/>
    </ligand>
</feature>
<keyword evidence="9 12" id="KW-0486">Methionine biosynthesis</keyword>
<dbReference type="InterPro" id="IPR020630">
    <property type="entry name" value="THF_DH/CycHdrlase_cat_dom"/>
</dbReference>
<evidence type="ECO:0000256" key="8">
    <source>
        <dbReference type="ARBA" id="ARBA00023102"/>
    </source>
</evidence>
<dbReference type="SUPFAM" id="SSF51735">
    <property type="entry name" value="NAD(P)-binding Rossmann-fold domains"/>
    <property type="match status" value="1"/>
</dbReference>
<dbReference type="PATRIC" id="fig|270498.16.peg.688"/>
<name>A0A0M2NGY7_9FIRM</name>
<evidence type="ECO:0000256" key="5">
    <source>
        <dbReference type="ARBA" id="ARBA00022801"/>
    </source>
</evidence>
<dbReference type="EC" id="1.5.1.5" evidence="12"/>
<protein>
    <recommendedName>
        <fullName evidence="12">Bifunctional protein FolD</fullName>
    </recommendedName>
    <domain>
        <recommendedName>
            <fullName evidence="12">Methylenetetrahydrofolate dehydrogenase</fullName>
            <ecNumber evidence="12">1.5.1.5</ecNumber>
        </recommendedName>
    </domain>
    <domain>
        <recommendedName>
            <fullName evidence="12">Methenyltetrahydrofolate cyclohydrolase</fullName>
            <ecNumber evidence="12">3.5.4.9</ecNumber>
        </recommendedName>
    </domain>
</protein>
<evidence type="ECO:0000256" key="2">
    <source>
        <dbReference type="ARBA" id="ARBA00022563"/>
    </source>
</evidence>
<comment type="catalytic activity">
    <reaction evidence="12">
        <text>(6R)-5,10-methylene-5,6,7,8-tetrahydrofolate + NADP(+) = (6R)-5,10-methenyltetrahydrofolate + NADPH</text>
        <dbReference type="Rhea" id="RHEA:22812"/>
        <dbReference type="ChEBI" id="CHEBI:15636"/>
        <dbReference type="ChEBI" id="CHEBI:57455"/>
        <dbReference type="ChEBI" id="CHEBI:57783"/>
        <dbReference type="ChEBI" id="CHEBI:58349"/>
        <dbReference type="EC" id="1.5.1.5"/>
    </reaction>
</comment>
<evidence type="ECO:0000256" key="11">
    <source>
        <dbReference type="ARBA" id="ARBA00036357"/>
    </source>
</evidence>
<dbReference type="GO" id="GO:0000105">
    <property type="term" value="P:L-histidine biosynthetic process"/>
    <property type="evidence" value="ECO:0007669"/>
    <property type="project" value="UniProtKB-KW"/>
</dbReference>
<comment type="caution">
    <text evidence="12">Lacks conserved residue(s) required for the propagation of feature annotation.</text>
</comment>
<proteinExistence type="inferred from homology"/>
<dbReference type="NCBIfam" id="NF008058">
    <property type="entry name" value="PRK10792.1"/>
    <property type="match status" value="1"/>
</dbReference>
<dbReference type="PROSITE" id="PS00766">
    <property type="entry name" value="THF_DHG_CYH_1"/>
    <property type="match status" value="1"/>
</dbReference>
<dbReference type="STRING" id="270498.CHK_2909"/>
<dbReference type="GO" id="GO:0006164">
    <property type="term" value="P:purine nucleotide biosynthetic process"/>
    <property type="evidence" value="ECO:0007669"/>
    <property type="project" value="UniProtKB-KW"/>
</dbReference>
<dbReference type="InterPro" id="IPR036291">
    <property type="entry name" value="NAD(P)-bd_dom_sf"/>
</dbReference>
<dbReference type="SUPFAM" id="SSF53223">
    <property type="entry name" value="Aminoacid dehydrogenase-like, N-terminal domain"/>
    <property type="match status" value="1"/>
</dbReference>
<dbReference type="RefSeq" id="WP_046444687.1">
    <property type="nucleotide sequence ID" value="NZ_JAXDTA010000080.1"/>
</dbReference>
<keyword evidence="8 12" id="KW-0368">Histidine biosynthesis</keyword>
<dbReference type="GO" id="GO:0035999">
    <property type="term" value="P:tetrahydrofolate interconversion"/>
    <property type="evidence" value="ECO:0007669"/>
    <property type="project" value="UniProtKB-UniRule"/>
</dbReference>
<dbReference type="InterPro" id="IPR020631">
    <property type="entry name" value="THF_DH/CycHdrlase_NAD-bd_dom"/>
</dbReference>
<keyword evidence="7 12" id="KW-0560">Oxidoreductase</keyword>
<keyword evidence="5 12" id="KW-0378">Hydrolase</keyword>
<evidence type="ECO:0000256" key="7">
    <source>
        <dbReference type="ARBA" id="ARBA00023002"/>
    </source>
</evidence>
<dbReference type="FunFam" id="3.40.50.10860:FF:000001">
    <property type="entry name" value="Bifunctional protein FolD"/>
    <property type="match status" value="1"/>
</dbReference>
<feature type="domain" description="Tetrahydrofolate dehydrogenase/cyclohydrolase catalytic" evidence="13">
    <location>
        <begin position="6"/>
        <end position="121"/>
    </location>
</feature>
<keyword evidence="10 12" id="KW-0511">Multifunctional enzyme</keyword>
<comment type="catalytic activity">
    <reaction evidence="11 12">
        <text>(6R)-5,10-methenyltetrahydrofolate + H2O = (6R)-10-formyltetrahydrofolate + H(+)</text>
        <dbReference type="Rhea" id="RHEA:23700"/>
        <dbReference type="ChEBI" id="CHEBI:15377"/>
        <dbReference type="ChEBI" id="CHEBI:15378"/>
        <dbReference type="ChEBI" id="CHEBI:57455"/>
        <dbReference type="ChEBI" id="CHEBI:195366"/>
        <dbReference type="EC" id="3.5.4.9"/>
    </reaction>
</comment>
<dbReference type="PRINTS" id="PR00085">
    <property type="entry name" value="THFDHDRGNASE"/>
</dbReference>
<dbReference type="Pfam" id="PF00763">
    <property type="entry name" value="THF_DHG_CYH"/>
    <property type="match status" value="1"/>
</dbReference>
<dbReference type="GO" id="GO:0009086">
    <property type="term" value="P:methionine biosynthetic process"/>
    <property type="evidence" value="ECO:0007669"/>
    <property type="project" value="UniProtKB-KW"/>
</dbReference>
<dbReference type="Proteomes" id="UP000034076">
    <property type="component" value="Unassembled WGS sequence"/>
</dbReference>
<evidence type="ECO:0000256" key="6">
    <source>
        <dbReference type="ARBA" id="ARBA00022857"/>
    </source>
</evidence>
<dbReference type="AlphaFoldDB" id="A0A0M2NGY7"/>
<organism evidence="15 16">
    <name type="scientific">Christensenella hongkongensis</name>
    <dbReference type="NCBI Taxonomy" id="270498"/>
    <lineage>
        <taxon>Bacteria</taxon>
        <taxon>Bacillati</taxon>
        <taxon>Bacillota</taxon>
        <taxon>Clostridia</taxon>
        <taxon>Christensenellales</taxon>
        <taxon>Christensenellaceae</taxon>
        <taxon>Christensenella</taxon>
    </lineage>
</organism>
<dbReference type="Pfam" id="PF02882">
    <property type="entry name" value="THF_DHG_CYH_C"/>
    <property type="match status" value="1"/>
</dbReference>
<comment type="caution">
    <text evidence="15">The sequence shown here is derived from an EMBL/GenBank/DDBJ whole genome shotgun (WGS) entry which is preliminary data.</text>
</comment>
<feature type="domain" description="Tetrahydrofolate dehydrogenase/cyclohydrolase NAD(P)-binding" evidence="14">
    <location>
        <begin position="140"/>
        <end position="277"/>
    </location>
</feature>
<accession>A0A0M2NGY7</accession>
<comment type="subunit">
    <text evidence="12">Homodimer.</text>
</comment>
<dbReference type="OrthoDB" id="9803580at2"/>
<dbReference type="EC" id="3.5.4.9" evidence="12"/>
<evidence type="ECO:0000259" key="13">
    <source>
        <dbReference type="Pfam" id="PF00763"/>
    </source>
</evidence>
<evidence type="ECO:0000313" key="16">
    <source>
        <dbReference type="Proteomes" id="UP000034076"/>
    </source>
</evidence>